<evidence type="ECO:0000313" key="2">
    <source>
        <dbReference type="Proteomes" id="UP000013085"/>
    </source>
</evidence>
<organism evidence="1 2">
    <name type="scientific">[Clostridium] clostridioforme 90A8</name>
    <dbReference type="NCBI Taxonomy" id="999408"/>
    <lineage>
        <taxon>Bacteria</taxon>
        <taxon>Bacillati</taxon>
        <taxon>Bacillota</taxon>
        <taxon>Clostridia</taxon>
        <taxon>Lachnospirales</taxon>
        <taxon>Lachnospiraceae</taxon>
        <taxon>Enterocloster</taxon>
    </lineage>
</organism>
<sequence>MSSIPHNQNKENEVFEFAAKFISCARFFLAAALNLTTDRQSSIS</sequence>
<proteinExistence type="predicted"/>
<dbReference type="AlphaFoldDB" id="A0A0E2HFW1"/>
<dbReference type="EMBL" id="AGYR01000005">
    <property type="protein sequence ID" value="ENZ19255.1"/>
    <property type="molecule type" value="Genomic_DNA"/>
</dbReference>
<gene>
    <name evidence="1" type="ORF">HMPREF1090_00639</name>
</gene>
<name>A0A0E2HFW1_9FIRM</name>
<dbReference type="Proteomes" id="UP000013085">
    <property type="component" value="Unassembled WGS sequence"/>
</dbReference>
<accession>A0A0E2HFW1</accession>
<comment type="caution">
    <text evidence="1">The sequence shown here is derived from an EMBL/GenBank/DDBJ whole genome shotgun (WGS) entry which is preliminary data.</text>
</comment>
<evidence type="ECO:0000313" key="1">
    <source>
        <dbReference type="EMBL" id="ENZ19255.1"/>
    </source>
</evidence>
<dbReference type="HOGENOM" id="CLU_3214432_0_0_9"/>
<protein>
    <submittedName>
        <fullName evidence="1">Uncharacterized protein</fullName>
    </submittedName>
</protein>
<reference evidence="1 2" key="1">
    <citation type="submission" date="2013-01" db="EMBL/GenBank/DDBJ databases">
        <title>The Genome Sequence of Clostridium clostridioforme 90A8.</title>
        <authorList>
            <consortium name="The Broad Institute Genome Sequencing Platform"/>
            <person name="Earl A."/>
            <person name="Ward D."/>
            <person name="Feldgarden M."/>
            <person name="Gevers D."/>
            <person name="Courvalin P."/>
            <person name="Lambert T."/>
            <person name="Walker B."/>
            <person name="Young S.K."/>
            <person name="Zeng Q."/>
            <person name="Gargeya S."/>
            <person name="Fitzgerald M."/>
            <person name="Haas B."/>
            <person name="Abouelleil A."/>
            <person name="Alvarado L."/>
            <person name="Arachchi H.M."/>
            <person name="Berlin A.M."/>
            <person name="Chapman S.B."/>
            <person name="Dewar J."/>
            <person name="Goldberg J."/>
            <person name="Griggs A."/>
            <person name="Gujja S."/>
            <person name="Hansen M."/>
            <person name="Howarth C."/>
            <person name="Imamovic A."/>
            <person name="Larimer J."/>
            <person name="McCowan C."/>
            <person name="Murphy C."/>
            <person name="Neiman D."/>
            <person name="Pearson M."/>
            <person name="Priest M."/>
            <person name="Roberts A."/>
            <person name="Saif S."/>
            <person name="Shea T."/>
            <person name="Sisk P."/>
            <person name="Sykes S."/>
            <person name="Wortman J."/>
            <person name="Nusbaum C."/>
            <person name="Birren B."/>
        </authorList>
    </citation>
    <scope>NUCLEOTIDE SEQUENCE [LARGE SCALE GENOMIC DNA]</scope>
    <source>
        <strain evidence="1 2">90A8</strain>
    </source>
</reference>